<accession>A0A317L1F3</accession>
<sequence length="306" mass="34262">MRVTQSMLTNNMLRNLSNSYNSLGKYMEQLSTGKKINRPSDDPVIAMKGMNYRTQVNQLEQYERNIGEVHNWMDNTDSALEKVQKGLERLRELAVQGANGTYEEGQRGNMASEVRQLKEHILEIANTKVNNKYIFSGTATTGNGGDKPYVLDGEDTSAANPDFFQFYGNQDAVNIEVSTGSKIQVNTKGNEVFTEDLFKDLTDFANTLDDDNASDEEIAQFIEKIDGHIDNNVNARADLGARQNRIDLIENRVLEQQVTATDMMSKNENADLEEVILNLTSQEAVHRAALSAGARVIQPTLLDFLR</sequence>
<dbReference type="Proteomes" id="UP000245624">
    <property type="component" value="Unassembled WGS sequence"/>
</dbReference>
<dbReference type="SUPFAM" id="SSF64518">
    <property type="entry name" value="Phase 1 flagellin"/>
    <property type="match status" value="1"/>
</dbReference>
<feature type="domain" description="Flagellin C-terminal" evidence="5">
    <location>
        <begin position="222"/>
        <end position="305"/>
    </location>
</feature>
<dbReference type="NCBIfam" id="TIGR02550">
    <property type="entry name" value="flagell_flgL"/>
    <property type="match status" value="1"/>
</dbReference>
<keyword evidence="6" id="KW-0969">Cilium</keyword>
<dbReference type="Pfam" id="PF00669">
    <property type="entry name" value="Flagellin_N"/>
    <property type="match status" value="1"/>
</dbReference>
<evidence type="ECO:0000256" key="1">
    <source>
        <dbReference type="ARBA" id="ARBA00004365"/>
    </source>
</evidence>
<dbReference type="AlphaFoldDB" id="A0A317L1F3"/>
<evidence type="ECO:0000256" key="3">
    <source>
        <dbReference type="ARBA" id="ARBA00023143"/>
    </source>
</evidence>
<comment type="caution">
    <text evidence="6">The sequence shown here is derived from an EMBL/GenBank/DDBJ whole genome shotgun (WGS) entry which is preliminary data.</text>
</comment>
<dbReference type="InterPro" id="IPR046358">
    <property type="entry name" value="Flagellin_C"/>
</dbReference>
<evidence type="ECO:0000256" key="2">
    <source>
        <dbReference type="ARBA" id="ARBA00005709"/>
    </source>
</evidence>
<reference evidence="6 7" key="1">
    <citation type="submission" date="2018-05" db="EMBL/GenBank/DDBJ databases">
        <title>Genomic analysis of Gracilibacillus dipsosauri DD1 reveals novel features of a salt-tolerant amylase.</title>
        <authorList>
            <person name="Deutch C.E."/>
            <person name="Yang S."/>
        </authorList>
    </citation>
    <scope>NUCLEOTIDE SEQUENCE [LARGE SCALE GENOMIC DNA]</scope>
    <source>
        <strain evidence="6 7">DD1</strain>
    </source>
</reference>
<keyword evidence="6" id="KW-0966">Cell projection</keyword>
<proteinExistence type="inferred from homology"/>
<dbReference type="GO" id="GO:0005198">
    <property type="term" value="F:structural molecule activity"/>
    <property type="evidence" value="ECO:0007669"/>
    <property type="project" value="InterPro"/>
</dbReference>
<dbReference type="PANTHER" id="PTHR42792">
    <property type="entry name" value="FLAGELLIN"/>
    <property type="match status" value="1"/>
</dbReference>
<protein>
    <submittedName>
        <fullName evidence="6">Flagellar hook-associated protein FlgL</fullName>
    </submittedName>
</protein>
<name>A0A317L1F3_9BACI</name>
<feature type="domain" description="Flagellin N-terminal" evidence="4">
    <location>
        <begin position="5"/>
        <end position="140"/>
    </location>
</feature>
<dbReference type="GO" id="GO:0071973">
    <property type="term" value="P:bacterial-type flagellum-dependent cell motility"/>
    <property type="evidence" value="ECO:0007669"/>
    <property type="project" value="InterPro"/>
</dbReference>
<gene>
    <name evidence="6" type="ORF">DLJ74_04785</name>
</gene>
<keyword evidence="3" id="KW-0975">Bacterial flagellum</keyword>
<dbReference type="GO" id="GO:0009424">
    <property type="term" value="C:bacterial-type flagellum hook"/>
    <property type="evidence" value="ECO:0007669"/>
    <property type="project" value="InterPro"/>
</dbReference>
<dbReference type="Pfam" id="PF00700">
    <property type="entry name" value="Flagellin_C"/>
    <property type="match status" value="1"/>
</dbReference>
<evidence type="ECO:0000313" key="6">
    <source>
        <dbReference type="EMBL" id="PWU69306.1"/>
    </source>
</evidence>
<evidence type="ECO:0000313" key="7">
    <source>
        <dbReference type="Proteomes" id="UP000245624"/>
    </source>
</evidence>
<dbReference type="InterPro" id="IPR001492">
    <property type="entry name" value="Flagellin"/>
</dbReference>
<evidence type="ECO:0000259" key="4">
    <source>
        <dbReference type="Pfam" id="PF00669"/>
    </source>
</evidence>
<dbReference type="InterPro" id="IPR013384">
    <property type="entry name" value="Flagell_FlgL"/>
</dbReference>
<comment type="subcellular location">
    <subcellularLocation>
        <location evidence="1">Bacterial flagellum</location>
    </subcellularLocation>
</comment>
<dbReference type="EMBL" id="QGTD01000005">
    <property type="protein sequence ID" value="PWU69306.1"/>
    <property type="molecule type" value="Genomic_DNA"/>
</dbReference>
<dbReference type="RefSeq" id="WP_109983562.1">
    <property type="nucleotide sequence ID" value="NZ_JAJUIE010000064.1"/>
</dbReference>
<keyword evidence="7" id="KW-1185">Reference proteome</keyword>
<dbReference type="Gene3D" id="1.20.1330.10">
    <property type="entry name" value="f41 fragment of flagellin, N-terminal domain"/>
    <property type="match status" value="1"/>
</dbReference>
<organism evidence="6 7">
    <name type="scientific">Gracilibacillus dipsosauri</name>
    <dbReference type="NCBI Taxonomy" id="178340"/>
    <lineage>
        <taxon>Bacteria</taxon>
        <taxon>Bacillati</taxon>
        <taxon>Bacillota</taxon>
        <taxon>Bacilli</taxon>
        <taxon>Bacillales</taxon>
        <taxon>Bacillaceae</taxon>
        <taxon>Gracilibacillus</taxon>
    </lineage>
</organism>
<dbReference type="PANTHER" id="PTHR42792:SF1">
    <property type="entry name" value="FLAGELLAR HOOK-ASSOCIATED PROTEIN 3"/>
    <property type="match status" value="1"/>
</dbReference>
<keyword evidence="6" id="KW-0282">Flagellum</keyword>
<evidence type="ECO:0000259" key="5">
    <source>
        <dbReference type="Pfam" id="PF00700"/>
    </source>
</evidence>
<comment type="similarity">
    <text evidence="2">Belongs to the bacterial flagellin family.</text>
</comment>
<dbReference type="InterPro" id="IPR001029">
    <property type="entry name" value="Flagellin_N"/>
</dbReference>
<dbReference type="OrthoDB" id="9758307at2"/>